<evidence type="ECO:0000313" key="3">
    <source>
        <dbReference type="Proteomes" id="UP000290439"/>
    </source>
</evidence>
<dbReference type="InterPro" id="IPR032710">
    <property type="entry name" value="NTF2-like_dom_sf"/>
</dbReference>
<dbReference type="GO" id="GO:0030638">
    <property type="term" value="P:polyketide metabolic process"/>
    <property type="evidence" value="ECO:0007669"/>
    <property type="project" value="InterPro"/>
</dbReference>
<protein>
    <submittedName>
        <fullName evidence="2">Predicted ester cyclase</fullName>
    </submittedName>
</protein>
<name>A0A4U8W9R1_9NOCA</name>
<dbReference type="Pfam" id="PF07366">
    <property type="entry name" value="SnoaL"/>
    <property type="match status" value="1"/>
</dbReference>
<evidence type="ECO:0000313" key="2">
    <source>
        <dbReference type="EMBL" id="VFA99047.1"/>
    </source>
</evidence>
<dbReference type="PANTHER" id="PTHR38436:SF1">
    <property type="entry name" value="ESTER CYCLASE"/>
    <property type="match status" value="1"/>
</dbReference>
<evidence type="ECO:0000256" key="1">
    <source>
        <dbReference type="SAM" id="MobiDB-lite"/>
    </source>
</evidence>
<sequence>MVSAEANKAIIRRVFDEFVNQGDFSVVDEIYREDMIDHQPLPGAPEGLAGVKYTIAGLRGGFPDLKVTIEDMSAHADHVVIHNTWRGTHRGEFLGLAPTGKQISAKGVVVWRLQDGLIAERWGIGVDTSILAQLGVGKMGPRSRARVRAVDVPSVRTLPILPGRLDQWRQVHKELNEQRGEEYRAARKAAEISRELAWCRSGPDGDVAIYHMESPDPARSLRALASSTAAVDTWLRTTLTEVHGRDPWTENPPAAAELAHGWQR</sequence>
<dbReference type="PANTHER" id="PTHR38436">
    <property type="entry name" value="POLYKETIDE CYCLASE SNOAL-LIKE DOMAIN"/>
    <property type="match status" value="1"/>
</dbReference>
<gene>
    <name evidence="2" type="ORF">NCTC10797_02826</name>
</gene>
<dbReference type="InterPro" id="IPR009959">
    <property type="entry name" value="Cyclase_SnoaL-like"/>
</dbReference>
<feature type="region of interest" description="Disordered" evidence="1">
    <location>
        <begin position="245"/>
        <end position="264"/>
    </location>
</feature>
<dbReference type="EMBL" id="LR215973">
    <property type="protein sequence ID" value="VFA99047.1"/>
    <property type="molecule type" value="Genomic_DNA"/>
</dbReference>
<dbReference type="SUPFAM" id="SSF54427">
    <property type="entry name" value="NTF2-like"/>
    <property type="match status" value="1"/>
</dbReference>
<organism evidence="2 3">
    <name type="scientific">Nocardia cyriacigeorgica</name>
    <dbReference type="NCBI Taxonomy" id="135487"/>
    <lineage>
        <taxon>Bacteria</taxon>
        <taxon>Bacillati</taxon>
        <taxon>Actinomycetota</taxon>
        <taxon>Actinomycetes</taxon>
        <taxon>Mycobacteriales</taxon>
        <taxon>Nocardiaceae</taxon>
        <taxon>Nocardia</taxon>
    </lineage>
</organism>
<accession>A0A4U8W9R1</accession>
<reference evidence="2 3" key="1">
    <citation type="submission" date="2019-02" db="EMBL/GenBank/DDBJ databases">
        <authorList>
            <consortium name="Pathogen Informatics"/>
        </authorList>
    </citation>
    <scope>NUCLEOTIDE SEQUENCE [LARGE SCALE GENOMIC DNA]</scope>
    <source>
        <strain evidence="2 3">3012STDY6756504</strain>
    </source>
</reference>
<dbReference type="AlphaFoldDB" id="A0A4U8W9R1"/>
<dbReference type="RefSeq" id="WP_130917415.1">
    <property type="nucleotide sequence ID" value="NZ_JARWOB010000024.1"/>
</dbReference>
<dbReference type="Gene3D" id="3.10.450.50">
    <property type="match status" value="1"/>
</dbReference>
<dbReference type="Proteomes" id="UP000290439">
    <property type="component" value="Chromosome"/>
</dbReference>
<proteinExistence type="predicted"/>